<dbReference type="VEuPathDB" id="FungiDB:ASPGLDRAFT_36442"/>
<evidence type="ECO:0000313" key="2">
    <source>
        <dbReference type="EMBL" id="OJJ82972.1"/>
    </source>
</evidence>
<feature type="compositionally biased region" description="Polar residues" evidence="1">
    <location>
        <begin position="84"/>
        <end position="94"/>
    </location>
</feature>
<accession>A0A1L9VGL0</accession>
<organism evidence="2 3">
    <name type="scientific">Aspergillus glaucus CBS 516.65</name>
    <dbReference type="NCBI Taxonomy" id="1160497"/>
    <lineage>
        <taxon>Eukaryota</taxon>
        <taxon>Fungi</taxon>
        <taxon>Dikarya</taxon>
        <taxon>Ascomycota</taxon>
        <taxon>Pezizomycotina</taxon>
        <taxon>Eurotiomycetes</taxon>
        <taxon>Eurotiomycetidae</taxon>
        <taxon>Eurotiales</taxon>
        <taxon>Aspergillaceae</taxon>
        <taxon>Aspergillus</taxon>
        <taxon>Aspergillus subgen. Aspergillus</taxon>
    </lineage>
</organism>
<protein>
    <submittedName>
        <fullName evidence="2">Uncharacterized protein</fullName>
    </submittedName>
</protein>
<dbReference type="Proteomes" id="UP000184300">
    <property type="component" value="Unassembled WGS sequence"/>
</dbReference>
<sequence>MARPVDQSRWNQDRIYYGYHSVDPSPLVALPQLDSDLSWGSPTDRVHPWACHHPDCLSCRAMSASAASPVTGPNLADPDHSDAIATSATHQPSVEGSVHQEQKSQPQNKKKNTRQAPEYGTFP</sequence>
<feature type="region of interest" description="Disordered" evidence="1">
    <location>
        <begin position="63"/>
        <end position="123"/>
    </location>
</feature>
<dbReference type="EMBL" id="KV878900">
    <property type="protein sequence ID" value="OJJ82972.1"/>
    <property type="molecule type" value="Genomic_DNA"/>
</dbReference>
<dbReference type="RefSeq" id="XP_022399670.1">
    <property type="nucleotide sequence ID" value="XM_022544687.1"/>
</dbReference>
<dbReference type="GeneID" id="34460948"/>
<evidence type="ECO:0000256" key="1">
    <source>
        <dbReference type="SAM" id="MobiDB-lite"/>
    </source>
</evidence>
<keyword evidence="3" id="KW-1185">Reference proteome</keyword>
<name>A0A1L9VGL0_ASPGL</name>
<proteinExistence type="predicted"/>
<evidence type="ECO:0000313" key="3">
    <source>
        <dbReference type="Proteomes" id="UP000184300"/>
    </source>
</evidence>
<reference evidence="3" key="1">
    <citation type="journal article" date="2017" name="Genome Biol.">
        <title>Comparative genomics reveals high biological diversity and specific adaptations in the industrially and medically important fungal genus Aspergillus.</title>
        <authorList>
            <person name="de Vries R.P."/>
            <person name="Riley R."/>
            <person name="Wiebenga A."/>
            <person name="Aguilar-Osorio G."/>
            <person name="Amillis S."/>
            <person name="Uchima C.A."/>
            <person name="Anderluh G."/>
            <person name="Asadollahi M."/>
            <person name="Askin M."/>
            <person name="Barry K."/>
            <person name="Battaglia E."/>
            <person name="Bayram O."/>
            <person name="Benocci T."/>
            <person name="Braus-Stromeyer S.A."/>
            <person name="Caldana C."/>
            <person name="Canovas D."/>
            <person name="Cerqueira G.C."/>
            <person name="Chen F."/>
            <person name="Chen W."/>
            <person name="Choi C."/>
            <person name="Clum A."/>
            <person name="Dos Santos R.A."/>
            <person name="Damasio A.R."/>
            <person name="Diallinas G."/>
            <person name="Emri T."/>
            <person name="Fekete E."/>
            <person name="Flipphi M."/>
            <person name="Freyberg S."/>
            <person name="Gallo A."/>
            <person name="Gournas C."/>
            <person name="Habgood R."/>
            <person name="Hainaut M."/>
            <person name="Harispe M.L."/>
            <person name="Henrissat B."/>
            <person name="Hilden K.S."/>
            <person name="Hope R."/>
            <person name="Hossain A."/>
            <person name="Karabika E."/>
            <person name="Karaffa L."/>
            <person name="Karanyi Z."/>
            <person name="Krasevec N."/>
            <person name="Kuo A."/>
            <person name="Kusch H."/>
            <person name="LaButti K."/>
            <person name="Lagendijk E.L."/>
            <person name="Lapidus A."/>
            <person name="Levasseur A."/>
            <person name="Lindquist E."/>
            <person name="Lipzen A."/>
            <person name="Logrieco A.F."/>
            <person name="MacCabe A."/>
            <person name="Maekelae M.R."/>
            <person name="Malavazi I."/>
            <person name="Melin P."/>
            <person name="Meyer V."/>
            <person name="Mielnichuk N."/>
            <person name="Miskei M."/>
            <person name="Molnar A.P."/>
            <person name="Mule G."/>
            <person name="Ngan C.Y."/>
            <person name="Orejas M."/>
            <person name="Orosz E."/>
            <person name="Ouedraogo J.P."/>
            <person name="Overkamp K.M."/>
            <person name="Park H.-S."/>
            <person name="Perrone G."/>
            <person name="Piumi F."/>
            <person name="Punt P.J."/>
            <person name="Ram A.F."/>
            <person name="Ramon A."/>
            <person name="Rauscher S."/>
            <person name="Record E."/>
            <person name="Riano-Pachon D.M."/>
            <person name="Robert V."/>
            <person name="Roehrig J."/>
            <person name="Ruller R."/>
            <person name="Salamov A."/>
            <person name="Salih N.S."/>
            <person name="Samson R.A."/>
            <person name="Sandor E."/>
            <person name="Sanguinetti M."/>
            <person name="Schuetze T."/>
            <person name="Sepcic K."/>
            <person name="Shelest E."/>
            <person name="Sherlock G."/>
            <person name="Sophianopoulou V."/>
            <person name="Squina F.M."/>
            <person name="Sun H."/>
            <person name="Susca A."/>
            <person name="Todd R.B."/>
            <person name="Tsang A."/>
            <person name="Unkles S.E."/>
            <person name="van de Wiele N."/>
            <person name="van Rossen-Uffink D."/>
            <person name="Oliveira J.V."/>
            <person name="Vesth T.C."/>
            <person name="Visser J."/>
            <person name="Yu J.-H."/>
            <person name="Zhou M."/>
            <person name="Andersen M.R."/>
            <person name="Archer D.B."/>
            <person name="Baker S.E."/>
            <person name="Benoit I."/>
            <person name="Brakhage A.A."/>
            <person name="Braus G.H."/>
            <person name="Fischer R."/>
            <person name="Frisvad J.C."/>
            <person name="Goldman G.H."/>
            <person name="Houbraken J."/>
            <person name="Oakley B."/>
            <person name="Pocsi I."/>
            <person name="Scazzocchio C."/>
            <person name="Seiboth B."/>
            <person name="vanKuyk P.A."/>
            <person name="Wortman J."/>
            <person name="Dyer P.S."/>
            <person name="Grigoriev I.V."/>
        </authorList>
    </citation>
    <scope>NUCLEOTIDE SEQUENCE [LARGE SCALE GENOMIC DNA]</scope>
    <source>
        <strain evidence="3">CBS 516.65</strain>
    </source>
</reference>
<gene>
    <name evidence="2" type="ORF">ASPGLDRAFT_36442</name>
</gene>
<dbReference type="AlphaFoldDB" id="A0A1L9VGL0"/>